<accession>A0A7C5IZW9</accession>
<reference evidence="5" key="1">
    <citation type="journal article" date="2020" name="mSystems">
        <title>Genome- and Community-Level Interaction Insights into Carbon Utilization and Element Cycling Functions of Hydrothermarchaeota in Hydrothermal Sediment.</title>
        <authorList>
            <person name="Zhou Z."/>
            <person name="Liu Y."/>
            <person name="Xu W."/>
            <person name="Pan J."/>
            <person name="Luo Z.H."/>
            <person name="Li M."/>
        </authorList>
    </citation>
    <scope>NUCLEOTIDE SEQUENCE [LARGE SCALE GENOMIC DNA]</scope>
    <source>
        <strain evidence="5">HyVt-535</strain>
    </source>
</reference>
<dbReference type="PANTHER" id="PTHR43363">
    <property type="entry name" value="HYPOXANTHINE PHOSPHORIBOSYLTRANSFERASE"/>
    <property type="match status" value="1"/>
</dbReference>
<gene>
    <name evidence="5" type="ORF">ENJ98_02320</name>
</gene>
<dbReference type="EMBL" id="DROM01000145">
    <property type="protein sequence ID" value="HHH13048.1"/>
    <property type="molecule type" value="Genomic_DNA"/>
</dbReference>
<comment type="caution">
    <text evidence="5">The sequence shown here is derived from an EMBL/GenBank/DDBJ whole genome shotgun (WGS) entry which is preliminary data.</text>
</comment>
<dbReference type="CDD" id="cd06223">
    <property type="entry name" value="PRTases_typeI"/>
    <property type="match status" value="1"/>
</dbReference>
<evidence type="ECO:0000256" key="1">
    <source>
        <dbReference type="ARBA" id="ARBA00022676"/>
    </source>
</evidence>
<dbReference type="GO" id="GO:0016757">
    <property type="term" value="F:glycosyltransferase activity"/>
    <property type="evidence" value="ECO:0007669"/>
    <property type="project" value="UniProtKB-KW"/>
</dbReference>
<name>A0A7C5IZW9_9GAMM</name>
<feature type="domain" description="Phosphoribosyltransferase" evidence="4">
    <location>
        <begin position="67"/>
        <end position="200"/>
    </location>
</feature>
<organism evidence="5">
    <name type="scientific">Thiolapillus brandeum</name>
    <dbReference type="NCBI Taxonomy" id="1076588"/>
    <lineage>
        <taxon>Bacteria</taxon>
        <taxon>Pseudomonadati</taxon>
        <taxon>Pseudomonadota</taxon>
        <taxon>Gammaproteobacteria</taxon>
        <taxon>Chromatiales</taxon>
        <taxon>Sedimenticolaceae</taxon>
        <taxon>Thiolapillus</taxon>
    </lineage>
</organism>
<dbReference type="Pfam" id="PF00156">
    <property type="entry name" value="Pribosyltran"/>
    <property type="match status" value="1"/>
</dbReference>
<dbReference type="AlphaFoldDB" id="A0A7C5IZW9"/>
<keyword evidence="2" id="KW-0808">Transferase</keyword>
<dbReference type="InterPro" id="IPR000836">
    <property type="entry name" value="PRTase_dom"/>
</dbReference>
<feature type="region of interest" description="Disordered" evidence="3">
    <location>
        <begin position="24"/>
        <end position="49"/>
    </location>
</feature>
<dbReference type="InterPro" id="IPR029057">
    <property type="entry name" value="PRTase-like"/>
</dbReference>
<evidence type="ECO:0000313" key="5">
    <source>
        <dbReference type="EMBL" id="HHH13048.1"/>
    </source>
</evidence>
<proteinExistence type="predicted"/>
<evidence type="ECO:0000256" key="2">
    <source>
        <dbReference type="ARBA" id="ARBA00022679"/>
    </source>
</evidence>
<evidence type="ECO:0000256" key="3">
    <source>
        <dbReference type="SAM" id="MobiDB-lite"/>
    </source>
</evidence>
<dbReference type="SUPFAM" id="SSF53271">
    <property type="entry name" value="PRTase-like"/>
    <property type="match status" value="1"/>
</dbReference>
<keyword evidence="1 5" id="KW-0328">Glycosyltransferase</keyword>
<dbReference type="Proteomes" id="UP000886100">
    <property type="component" value="Unassembled WGS sequence"/>
</dbReference>
<dbReference type="PANTHER" id="PTHR43363:SF1">
    <property type="entry name" value="HYPOXANTHINE-GUANINE PHOSPHORIBOSYLTRANSFERASE"/>
    <property type="match status" value="1"/>
</dbReference>
<evidence type="ECO:0000259" key="4">
    <source>
        <dbReference type="Pfam" id="PF00156"/>
    </source>
</evidence>
<protein>
    <submittedName>
        <fullName evidence="5">Phosphoribosyltransferase</fullName>
    </submittedName>
</protein>
<dbReference type="Gene3D" id="3.40.50.2020">
    <property type="match status" value="1"/>
</dbReference>
<sequence length="255" mass="28744">MEPPSSKAEEWIVKLMALTSVATGRERRTVSKKPRTPMMPPPDMLSSTESSACAPMERNLPCEIIGWNEIDALISRLARQMREAGFRPDLIVAIARGGFVPARLLADRLDVFDMDSMKIEHYRGVRKGPGARLRYPLAAGVTDRRILVVDDVSDSGETFELALAHIREKGTPAELRTAAMHHKETSSYRPDFHAGRLESWRWLIYPWAVTEDLRSLLAQMEPRPESVEAFAQALESRHGIRFPPERLAEVMTTPT</sequence>